<dbReference type="PANTHER" id="PTHR33755">
    <property type="entry name" value="TOXIN PARE1-RELATED"/>
    <property type="match status" value="1"/>
</dbReference>
<proteinExistence type="inferred from homology"/>
<dbReference type="InterPro" id="IPR051803">
    <property type="entry name" value="TA_system_RelE-like_toxin"/>
</dbReference>
<accession>A0A062VCR5</accession>
<protein>
    <recommendedName>
        <fullName evidence="5">Toxin</fullName>
    </recommendedName>
</protein>
<dbReference type="Pfam" id="PF05016">
    <property type="entry name" value="ParE_toxin"/>
    <property type="match status" value="1"/>
</dbReference>
<organism evidence="3 4">
    <name type="scientific">Hyphomonas polymorpha PS728</name>
    <dbReference type="NCBI Taxonomy" id="1280954"/>
    <lineage>
        <taxon>Bacteria</taxon>
        <taxon>Pseudomonadati</taxon>
        <taxon>Pseudomonadota</taxon>
        <taxon>Alphaproteobacteria</taxon>
        <taxon>Hyphomonadales</taxon>
        <taxon>Hyphomonadaceae</taxon>
        <taxon>Hyphomonas</taxon>
    </lineage>
</organism>
<sequence>MNIDFSREAEADIAAINRNGIRLFGVQQAQKYATEMAEAFRFIAEYPLASPVRNELDRPVRVRLFGSHVILYEIREEVALILRIRHGHEDWSAD</sequence>
<evidence type="ECO:0008006" key="5">
    <source>
        <dbReference type="Google" id="ProtNLM"/>
    </source>
</evidence>
<evidence type="ECO:0000313" key="4">
    <source>
        <dbReference type="Proteomes" id="UP000027100"/>
    </source>
</evidence>
<dbReference type="EMBL" id="ARYM01000002">
    <property type="protein sequence ID" value="KDA00297.1"/>
    <property type="molecule type" value="Genomic_DNA"/>
</dbReference>
<dbReference type="Gene3D" id="3.30.2310.20">
    <property type="entry name" value="RelE-like"/>
    <property type="match status" value="1"/>
</dbReference>
<dbReference type="InterPro" id="IPR007712">
    <property type="entry name" value="RelE/ParE_toxin"/>
</dbReference>
<evidence type="ECO:0000256" key="1">
    <source>
        <dbReference type="ARBA" id="ARBA00006226"/>
    </source>
</evidence>
<evidence type="ECO:0000256" key="2">
    <source>
        <dbReference type="ARBA" id="ARBA00022649"/>
    </source>
</evidence>
<dbReference type="OrthoDB" id="7173315at2"/>
<reference evidence="3 4" key="1">
    <citation type="journal article" date="2014" name="Antonie Van Leeuwenhoek">
        <title>Hyphomonas beringensis sp. nov. and Hyphomonas chukchiensis sp. nov., isolated from surface seawater of the Bering Sea and Chukchi Sea.</title>
        <authorList>
            <person name="Li C."/>
            <person name="Lai Q."/>
            <person name="Li G."/>
            <person name="Dong C."/>
            <person name="Wang J."/>
            <person name="Liao Y."/>
            <person name="Shao Z."/>
        </authorList>
    </citation>
    <scope>NUCLEOTIDE SEQUENCE [LARGE SCALE GENOMIC DNA]</scope>
    <source>
        <strain evidence="3 4">PS728</strain>
    </source>
</reference>
<comment type="caution">
    <text evidence="3">The sequence shown here is derived from an EMBL/GenBank/DDBJ whole genome shotgun (WGS) entry which is preliminary data.</text>
</comment>
<dbReference type="Proteomes" id="UP000027100">
    <property type="component" value="Unassembled WGS sequence"/>
</dbReference>
<dbReference type="InterPro" id="IPR035093">
    <property type="entry name" value="RelE/ParE_toxin_dom_sf"/>
</dbReference>
<comment type="similarity">
    <text evidence="1">Belongs to the RelE toxin family.</text>
</comment>
<dbReference type="STRING" id="1280954.HPO_02747"/>
<dbReference type="RefSeq" id="WP_035594123.1">
    <property type="nucleotide sequence ID" value="NZ_ARYM01000002.1"/>
</dbReference>
<keyword evidence="4" id="KW-1185">Reference proteome</keyword>
<dbReference type="AlphaFoldDB" id="A0A062VCR5"/>
<dbReference type="eggNOG" id="COG3668">
    <property type="taxonomic scope" value="Bacteria"/>
</dbReference>
<name>A0A062VCR5_9PROT</name>
<evidence type="ECO:0000313" key="3">
    <source>
        <dbReference type="EMBL" id="KDA00297.1"/>
    </source>
</evidence>
<keyword evidence="2" id="KW-1277">Toxin-antitoxin system</keyword>
<gene>
    <name evidence="3" type="ORF">HPO_02747</name>
</gene>
<dbReference type="PATRIC" id="fig|1280954.3.peg.562"/>